<dbReference type="Pfam" id="PF01843">
    <property type="entry name" value="DIL"/>
    <property type="match status" value="2"/>
</dbReference>
<feature type="compositionally biased region" description="Low complexity" evidence="1">
    <location>
        <begin position="655"/>
        <end position="666"/>
    </location>
</feature>
<dbReference type="OrthoDB" id="426293at2759"/>
<evidence type="ECO:0000256" key="1">
    <source>
        <dbReference type="SAM" id="MobiDB-lite"/>
    </source>
</evidence>
<feature type="region of interest" description="Disordered" evidence="1">
    <location>
        <begin position="636"/>
        <end position="706"/>
    </location>
</feature>
<dbReference type="PROSITE" id="PS51126">
    <property type="entry name" value="DILUTE"/>
    <property type="match status" value="1"/>
</dbReference>
<dbReference type="RefSeq" id="XP_003958617.1">
    <property type="nucleotide sequence ID" value="XM_003958568.1"/>
</dbReference>
<gene>
    <name evidence="3" type="primary">KAFR0H00730</name>
    <name evidence="3" type="ORF">KAFR_0H00730</name>
</gene>
<dbReference type="FunCoup" id="H2AYS6">
    <property type="interactions" value="33"/>
</dbReference>
<keyword evidence="4" id="KW-1185">Reference proteome</keyword>
<dbReference type="PANTHER" id="PTHR16027:SF6">
    <property type="entry name" value="DILUTE DOMAIN-CONTAINING PROTEIN"/>
    <property type="match status" value="1"/>
</dbReference>
<dbReference type="HOGENOM" id="CLU_019651_0_0_1"/>
<dbReference type="InParanoid" id="H2AYS6"/>
<sequence length="706" mass="82179">MDDNIWNNPIKDDHLNETFNNIDLKIAGLTIDRTPSPNNEFTDKNNDFFRNSIINDDDNKATRNTDFMLANESTSNNAYSNTANTPSLDAYNESLFNFNKLVKYQYIEFSDYDIPEILDYLVSLPMKKPHVTTYPAGVLYQCIRYADHKKNSPNLVKSLTNLSFTKILASIKNYNNLDSDDVDTNLVESQGDIVKQSYWIGSLTFLYYYLTKDESFFKRYPSLLQELINTLHSLIVELTTSIHSRLNPLIEPTLLDYTTIKDVKDTLYKKDWNFFKKRKQAKLLLKEQRIKLKRQQELNALKSKKSHSSTTDEEQENERDSESNFSNQLFYDNDILQHLLPPSLEEQMKPSPLKIVQIFGALNYVLNLHQIHPLFQQQCLSISINWFSTSLFNKILRNKRGKYLTRARAIQIRLNLSSFEAWIQNNDLVVKKPKLIDDFMWERFPHTLIEELSQINLNEPILKNVTSYKPVPDANKKIIDDFTNSLFYYQPLHKISSLHLEPVLELLQWLQISTTIDSEESLENTLALLPRLSNYQLVKIIENYSYEINEQKFSSKLKKTLKSRISKTEHNQYFTQENQIPVLTLPTVTEVTDLYSQDIEFLPILSDDIQDKLYEIHDYNFKLRMNSEDQQILGTETEMEQSEDTEDNDDDNETENGNVEENTGNTADRNNIFNEVDAPSATAHGPNWASTNISSALDDEIEANPW</sequence>
<dbReference type="eggNOG" id="ENOG502QRMC">
    <property type="taxonomic scope" value="Eukaryota"/>
</dbReference>
<protein>
    <recommendedName>
        <fullName evidence="2">Dilute domain-containing protein</fullName>
    </recommendedName>
</protein>
<dbReference type="PANTHER" id="PTHR16027">
    <property type="entry name" value="DILUTE DOMAIN-CONTAINING PROTEIN YPR089W"/>
    <property type="match status" value="1"/>
</dbReference>
<dbReference type="SMART" id="SM01132">
    <property type="entry name" value="DIL"/>
    <property type="match status" value="1"/>
</dbReference>
<reference evidence="3 4" key="1">
    <citation type="journal article" date="2011" name="Proc. Natl. Acad. Sci. U.S.A.">
        <title>Evolutionary erosion of yeast sex chromosomes by mating-type switching accidents.</title>
        <authorList>
            <person name="Gordon J.L."/>
            <person name="Armisen D."/>
            <person name="Proux-Wera E."/>
            <person name="Oheigeartaigh S.S."/>
            <person name="Byrne K.P."/>
            <person name="Wolfe K.H."/>
        </authorList>
    </citation>
    <scope>NUCLEOTIDE SEQUENCE [LARGE SCALE GENOMIC DNA]</scope>
    <source>
        <strain evidence="4">ATCC 22294 / BCRC 22015 / CBS 2517 / CECT 1963 / NBRC 1671 / NRRL Y-8276</strain>
    </source>
</reference>
<dbReference type="EMBL" id="HE650828">
    <property type="protein sequence ID" value="CCF59482.1"/>
    <property type="molecule type" value="Genomic_DNA"/>
</dbReference>
<evidence type="ECO:0000313" key="3">
    <source>
        <dbReference type="EMBL" id="CCF59482.1"/>
    </source>
</evidence>
<feature type="region of interest" description="Disordered" evidence="1">
    <location>
        <begin position="300"/>
        <end position="323"/>
    </location>
</feature>
<name>H2AYS6_KAZAF</name>
<dbReference type="AlphaFoldDB" id="H2AYS6"/>
<dbReference type="GO" id="GO:0051020">
    <property type="term" value="F:GTPase binding"/>
    <property type="evidence" value="ECO:0007669"/>
    <property type="project" value="TreeGrafter"/>
</dbReference>
<evidence type="ECO:0000313" key="4">
    <source>
        <dbReference type="Proteomes" id="UP000005220"/>
    </source>
</evidence>
<dbReference type="GeneID" id="13887479"/>
<accession>H2AYS6</accession>
<feature type="compositionally biased region" description="Acidic residues" evidence="1">
    <location>
        <begin position="637"/>
        <end position="654"/>
    </location>
</feature>
<dbReference type="Proteomes" id="UP000005220">
    <property type="component" value="Chromosome 8"/>
</dbReference>
<feature type="compositionally biased region" description="Acidic residues" evidence="1">
    <location>
        <begin position="697"/>
        <end position="706"/>
    </location>
</feature>
<dbReference type="STRING" id="1071382.H2AYS6"/>
<dbReference type="InterPro" id="IPR002710">
    <property type="entry name" value="Dilute_dom"/>
</dbReference>
<evidence type="ECO:0000259" key="2">
    <source>
        <dbReference type="PROSITE" id="PS51126"/>
    </source>
</evidence>
<dbReference type="InterPro" id="IPR052072">
    <property type="entry name" value="Vascular_dev_regulator"/>
</dbReference>
<proteinExistence type="predicted"/>
<dbReference type="KEGG" id="kaf:KAFR_0H00730"/>
<feature type="domain" description="Dilute" evidence="2">
    <location>
        <begin position="165"/>
        <end position="567"/>
    </location>
</feature>
<organism evidence="3 4">
    <name type="scientific">Kazachstania africana (strain ATCC 22294 / BCRC 22015 / CBS 2517 / CECT 1963 / NBRC 1671 / NRRL Y-8276)</name>
    <name type="common">Yeast</name>
    <name type="synonym">Kluyveromyces africanus</name>
    <dbReference type="NCBI Taxonomy" id="1071382"/>
    <lineage>
        <taxon>Eukaryota</taxon>
        <taxon>Fungi</taxon>
        <taxon>Dikarya</taxon>
        <taxon>Ascomycota</taxon>
        <taxon>Saccharomycotina</taxon>
        <taxon>Saccharomycetes</taxon>
        <taxon>Saccharomycetales</taxon>
        <taxon>Saccharomycetaceae</taxon>
        <taxon>Kazachstania</taxon>
    </lineage>
</organism>